<dbReference type="EMBL" id="DYUB01000302">
    <property type="protein sequence ID" value="HJG97353.1"/>
    <property type="molecule type" value="Genomic_DNA"/>
</dbReference>
<dbReference type="Proteomes" id="UP000776700">
    <property type="component" value="Unassembled WGS sequence"/>
</dbReference>
<evidence type="ECO:0000256" key="3">
    <source>
        <dbReference type="ARBA" id="ARBA00023004"/>
    </source>
</evidence>
<dbReference type="AlphaFoldDB" id="A0A921N1P5"/>
<keyword evidence="2" id="KW-0479">Metal-binding</keyword>
<dbReference type="PANTHER" id="PTHR36214">
    <property type="match status" value="1"/>
</dbReference>
<evidence type="ECO:0000256" key="4">
    <source>
        <dbReference type="ARBA" id="ARBA00023014"/>
    </source>
</evidence>
<dbReference type="InterPro" id="IPR051069">
    <property type="entry name" value="ACDS_complex_subunit"/>
</dbReference>
<comment type="caution">
    <text evidence="6">The sequence shown here is derived from an EMBL/GenBank/DDBJ whole genome shotgun (WGS) entry which is preliminary data.</text>
</comment>
<reference evidence="6" key="1">
    <citation type="journal article" date="2021" name="PeerJ">
        <title>Extensive microbial diversity within the chicken gut microbiome revealed by metagenomics and culture.</title>
        <authorList>
            <person name="Gilroy R."/>
            <person name="Ravi A."/>
            <person name="Getino M."/>
            <person name="Pursley I."/>
            <person name="Horton D.L."/>
            <person name="Alikhan N.F."/>
            <person name="Baker D."/>
            <person name="Gharbi K."/>
            <person name="Hall N."/>
            <person name="Watson M."/>
            <person name="Adriaenssens E.M."/>
            <person name="Foster-Nyarko E."/>
            <person name="Jarju S."/>
            <person name="Secka A."/>
            <person name="Antonio M."/>
            <person name="Oren A."/>
            <person name="Chaudhuri R.R."/>
            <person name="La Ragione R."/>
            <person name="Hildebrand F."/>
            <person name="Pallen M.J."/>
        </authorList>
    </citation>
    <scope>NUCLEOTIDE SEQUENCE</scope>
    <source>
        <strain evidence="6">1277</strain>
    </source>
</reference>
<dbReference type="InterPro" id="IPR007202">
    <property type="entry name" value="4Fe-4S_dom"/>
</dbReference>
<sequence>MFYENKNGFYENNEVDLMEIYKYLPKLDCKNCGYQSCLSFVTMLSKDETNINKCIHLKEKGNEYNFNKVKSYMKID</sequence>
<protein>
    <recommendedName>
        <fullName evidence="5">4Fe-4S domain-containing protein</fullName>
    </recommendedName>
</protein>
<dbReference type="PROSITE" id="PS51656">
    <property type="entry name" value="4FE4S"/>
    <property type="match status" value="1"/>
</dbReference>
<evidence type="ECO:0000259" key="5">
    <source>
        <dbReference type="PROSITE" id="PS51656"/>
    </source>
</evidence>
<name>A0A921N1P5_9FIRM</name>
<evidence type="ECO:0000256" key="2">
    <source>
        <dbReference type="ARBA" id="ARBA00022723"/>
    </source>
</evidence>
<dbReference type="Pfam" id="PF04060">
    <property type="entry name" value="FeS"/>
    <property type="match status" value="1"/>
</dbReference>
<accession>A0A921N1P5</accession>
<dbReference type="Gene3D" id="1.10.15.40">
    <property type="entry name" value="Electron transport complex subunit B, putative Fe-S cluster"/>
    <property type="match status" value="1"/>
</dbReference>
<dbReference type="GO" id="GO:0046872">
    <property type="term" value="F:metal ion binding"/>
    <property type="evidence" value="ECO:0007669"/>
    <property type="project" value="UniProtKB-KW"/>
</dbReference>
<evidence type="ECO:0000313" key="6">
    <source>
        <dbReference type="EMBL" id="HJG97353.1"/>
    </source>
</evidence>
<gene>
    <name evidence="6" type="ORF">K8V90_09650</name>
</gene>
<evidence type="ECO:0000313" key="7">
    <source>
        <dbReference type="Proteomes" id="UP000776700"/>
    </source>
</evidence>
<dbReference type="PANTHER" id="PTHR36214:SF3">
    <property type="entry name" value="ACETYL-COA DECARBONYLASE_SYNTHASE COMPLEX SUBUNIT GAMMA"/>
    <property type="match status" value="1"/>
</dbReference>
<keyword evidence="3" id="KW-0408">Iron</keyword>
<reference evidence="6" key="2">
    <citation type="submission" date="2021-09" db="EMBL/GenBank/DDBJ databases">
        <authorList>
            <person name="Gilroy R."/>
        </authorList>
    </citation>
    <scope>NUCLEOTIDE SEQUENCE</scope>
    <source>
        <strain evidence="6">1277</strain>
    </source>
</reference>
<proteinExistence type="predicted"/>
<keyword evidence="4" id="KW-0411">Iron-sulfur</keyword>
<keyword evidence="1" id="KW-0004">4Fe-4S</keyword>
<dbReference type="GO" id="GO:0051539">
    <property type="term" value="F:4 iron, 4 sulfur cluster binding"/>
    <property type="evidence" value="ECO:0007669"/>
    <property type="project" value="UniProtKB-KW"/>
</dbReference>
<feature type="domain" description="4Fe-4S" evidence="5">
    <location>
        <begin position="10"/>
        <end position="71"/>
    </location>
</feature>
<organism evidence="6 7">
    <name type="scientific">Romboutsia timonensis</name>
    <dbReference type="NCBI Taxonomy" id="1776391"/>
    <lineage>
        <taxon>Bacteria</taxon>
        <taxon>Bacillati</taxon>
        <taxon>Bacillota</taxon>
        <taxon>Clostridia</taxon>
        <taxon>Peptostreptococcales</taxon>
        <taxon>Peptostreptococcaceae</taxon>
        <taxon>Romboutsia</taxon>
    </lineage>
</organism>
<evidence type="ECO:0000256" key="1">
    <source>
        <dbReference type="ARBA" id="ARBA00022485"/>
    </source>
</evidence>